<dbReference type="AlphaFoldDB" id="A0A0A2V7V5"/>
<feature type="compositionally biased region" description="Gly residues" evidence="1">
    <location>
        <begin position="49"/>
        <end position="59"/>
    </location>
</feature>
<organism evidence="2 3">
    <name type="scientific">Beauveria bassiana D1-5</name>
    <dbReference type="NCBI Taxonomy" id="1245745"/>
    <lineage>
        <taxon>Eukaryota</taxon>
        <taxon>Fungi</taxon>
        <taxon>Dikarya</taxon>
        <taxon>Ascomycota</taxon>
        <taxon>Pezizomycotina</taxon>
        <taxon>Sordariomycetes</taxon>
        <taxon>Hypocreomycetidae</taxon>
        <taxon>Hypocreales</taxon>
        <taxon>Cordycipitaceae</taxon>
        <taxon>Beauveria</taxon>
    </lineage>
</organism>
<gene>
    <name evidence="2" type="ORF">BBAD15_g12360</name>
</gene>
<reference evidence="2 3" key="1">
    <citation type="submission" date="2012-10" db="EMBL/GenBank/DDBJ databases">
        <title>Genome sequencing and analysis of entomopathogenic fungi Beauveria bassiana D1-5.</title>
        <authorList>
            <person name="Li Q."/>
            <person name="Wang L."/>
            <person name="Zhang Z."/>
            <person name="Wang Q."/>
            <person name="Ren J."/>
            <person name="Wang M."/>
            <person name="Xu W."/>
            <person name="Wang J."/>
            <person name="Lu Y."/>
            <person name="Du Q."/>
            <person name="Sun Z."/>
        </authorList>
    </citation>
    <scope>NUCLEOTIDE SEQUENCE [LARGE SCALE GENOMIC DNA]</scope>
    <source>
        <strain evidence="2 3">D1-5</strain>
    </source>
</reference>
<dbReference type="Proteomes" id="UP000030106">
    <property type="component" value="Unassembled WGS sequence"/>
</dbReference>
<feature type="region of interest" description="Disordered" evidence="1">
    <location>
        <begin position="1"/>
        <end position="37"/>
    </location>
</feature>
<protein>
    <submittedName>
        <fullName evidence="2">Uncharacterized protein</fullName>
    </submittedName>
</protein>
<evidence type="ECO:0000256" key="1">
    <source>
        <dbReference type="SAM" id="MobiDB-lite"/>
    </source>
</evidence>
<name>A0A0A2V7V5_BEABA</name>
<comment type="caution">
    <text evidence="2">The sequence shown here is derived from an EMBL/GenBank/DDBJ whole genome shotgun (WGS) entry which is preliminary data.</text>
</comment>
<proteinExistence type="predicted"/>
<evidence type="ECO:0000313" key="3">
    <source>
        <dbReference type="Proteomes" id="UP000030106"/>
    </source>
</evidence>
<feature type="region of interest" description="Disordered" evidence="1">
    <location>
        <begin position="49"/>
        <end position="80"/>
    </location>
</feature>
<feature type="compositionally biased region" description="Basic and acidic residues" evidence="1">
    <location>
        <begin position="10"/>
        <end position="23"/>
    </location>
</feature>
<evidence type="ECO:0000313" key="2">
    <source>
        <dbReference type="EMBL" id="KGQ02427.1"/>
    </source>
</evidence>
<dbReference type="HOGENOM" id="CLU_1927223_0_0_1"/>
<accession>A0A0A2V7V5</accession>
<dbReference type="EMBL" id="ANFO01001556">
    <property type="protein sequence ID" value="KGQ02427.1"/>
    <property type="molecule type" value="Genomic_DNA"/>
</dbReference>
<sequence length="131" mass="12957">MNISCSRNFDPNRRQNDGQDRYRHPQGPAGGWPGLGAAAFGQGGAIGGAGVAAGEGAGGQRRDPGLQRAGGSQQGGAGLYVRADQPGAAFGEYGGELRAVGAGCAGDSRMLCGDWGFGFSAEDPGGESGGL</sequence>